<name>A0A9W4TSW4_9ASCO</name>
<dbReference type="Pfam" id="PF05176">
    <property type="entry name" value="ATP-synt_10"/>
    <property type="match status" value="1"/>
</dbReference>
<dbReference type="InterPro" id="IPR007849">
    <property type="entry name" value="ATP10"/>
</dbReference>
<dbReference type="PANTHER" id="PTHR28106:SF1">
    <property type="entry name" value="MITOCHONDRIAL ATPASE COMPLEX SUBUNIT ATP10"/>
    <property type="match status" value="1"/>
</dbReference>
<dbReference type="Proteomes" id="UP001152885">
    <property type="component" value="Unassembled WGS sequence"/>
</dbReference>
<dbReference type="AlphaFoldDB" id="A0A9W4TSW4"/>
<dbReference type="GO" id="GO:0033615">
    <property type="term" value="P:mitochondrial proton-transporting ATP synthase complex assembly"/>
    <property type="evidence" value="ECO:0007669"/>
    <property type="project" value="TreeGrafter"/>
</dbReference>
<gene>
    <name evidence="2" type="ORF">CANVERA_P0495</name>
</gene>
<evidence type="ECO:0000259" key="1">
    <source>
        <dbReference type="PROSITE" id="PS51352"/>
    </source>
</evidence>
<dbReference type="GO" id="GO:0005743">
    <property type="term" value="C:mitochondrial inner membrane"/>
    <property type="evidence" value="ECO:0007669"/>
    <property type="project" value="TreeGrafter"/>
</dbReference>
<sequence length="278" mass="32480">MNKQFIRYISKNTSNYEPGFLKTFNAATKPAQKQSFSITKPFGLEKPILLNHKLSDTYSFSNIYQELFGEQAKERRAKQINYDLKHSPLFDSKSFRNTNGKIFNSPISYFKQEKSLYFPDFITKTLTGESRSLYDVLVEKKVSIITLFSTGSGYNCVQTWFKEDGKDLYKDSSFEKENPNAQIIDINLPQSWLKGFITKYFALPNIKKMLPELRQNNYFILPNHIFSFNIKEKLYCDNQCSGYIYIVDSMGKIRWAASGNSTPEEYKLMWKTIKNLQK</sequence>
<dbReference type="InterPro" id="IPR013766">
    <property type="entry name" value="Thioredoxin_domain"/>
</dbReference>
<dbReference type="PANTHER" id="PTHR28106">
    <property type="entry name" value="MITOCHONDRIAL ATPASE COMPLEX SUBUNIT ATP10"/>
    <property type="match status" value="1"/>
</dbReference>
<protein>
    <recommendedName>
        <fullName evidence="1">Thioredoxin domain-containing protein</fullName>
    </recommendedName>
</protein>
<organism evidence="2 3">
    <name type="scientific">Candida verbasci</name>
    <dbReference type="NCBI Taxonomy" id="1227364"/>
    <lineage>
        <taxon>Eukaryota</taxon>
        <taxon>Fungi</taxon>
        <taxon>Dikarya</taxon>
        <taxon>Ascomycota</taxon>
        <taxon>Saccharomycotina</taxon>
        <taxon>Pichiomycetes</taxon>
        <taxon>Debaryomycetaceae</taxon>
        <taxon>Candida/Lodderomyces clade</taxon>
        <taxon>Candida</taxon>
    </lineage>
</organism>
<keyword evidence="3" id="KW-1185">Reference proteome</keyword>
<proteinExistence type="predicted"/>
<evidence type="ECO:0000313" key="3">
    <source>
        <dbReference type="Proteomes" id="UP001152885"/>
    </source>
</evidence>
<evidence type="ECO:0000313" key="2">
    <source>
        <dbReference type="EMBL" id="CAI5755977.1"/>
    </source>
</evidence>
<comment type="caution">
    <text evidence="2">The sequence shown here is derived from an EMBL/GenBank/DDBJ whole genome shotgun (WGS) entry which is preliminary data.</text>
</comment>
<dbReference type="PROSITE" id="PS51352">
    <property type="entry name" value="THIOREDOXIN_2"/>
    <property type="match status" value="1"/>
</dbReference>
<accession>A0A9W4TSW4</accession>
<reference evidence="2" key="1">
    <citation type="submission" date="2022-12" db="EMBL/GenBank/DDBJ databases">
        <authorList>
            <person name="Brejova B."/>
        </authorList>
    </citation>
    <scope>NUCLEOTIDE SEQUENCE</scope>
</reference>
<feature type="domain" description="Thioredoxin" evidence="1">
    <location>
        <begin position="112"/>
        <end position="278"/>
    </location>
</feature>
<dbReference type="EMBL" id="CANTUO010000001">
    <property type="protein sequence ID" value="CAI5755977.1"/>
    <property type="molecule type" value="Genomic_DNA"/>
</dbReference>
<dbReference type="OrthoDB" id="17089at2759"/>